<proteinExistence type="predicted"/>
<evidence type="ECO:0000313" key="3">
    <source>
        <dbReference type="Proteomes" id="UP000187185"/>
    </source>
</evidence>
<dbReference type="EMBL" id="CP018762">
    <property type="protein sequence ID" value="APZ33472.1"/>
    <property type="molecule type" value="Genomic_DNA"/>
</dbReference>
<dbReference type="AlphaFoldDB" id="A0A1P8U5T7"/>
<evidence type="ECO:0000313" key="2">
    <source>
        <dbReference type="EMBL" id="APZ33472.1"/>
    </source>
</evidence>
<name>A0A1P8U5T7_9MICO</name>
<keyword evidence="3" id="KW-1185">Reference proteome</keyword>
<dbReference type="STRING" id="36805.BOH66_03675"/>
<accession>A0A1P8U5T7</accession>
<gene>
    <name evidence="2" type="ORF">BOH66_03675</name>
</gene>
<evidence type="ECO:0000256" key="1">
    <source>
        <dbReference type="SAM" id="MobiDB-lite"/>
    </source>
</evidence>
<organism evidence="2 3">
    <name type="scientific">Microbacterium aurum</name>
    <dbReference type="NCBI Taxonomy" id="36805"/>
    <lineage>
        <taxon>Bacteria</taxon>
        <taxon>Bacillati</taxon>
        <taxon>Actinomycetota</taxon>
        <taxon>Actinomycetes</taxon>
        <taxon>Micrococcales</taxon>
        <taxon>Microbacteriaceae</taxon>
        <taxon>Microbacterium</taxon>
    </lineage>
</organism>
<feature type="region of interest" description="Disordered" evidence="1">
    <location>
        <begin position="47"/>
        <end position="66"/>
    </location>
</feature>
<dbReference type="OrthoDB" id="3173471at2"/>
<evidence type="ECO:0008006" key="4">
    <source>
        <dbReference type="Google" id="ProtNLM"/>
    </source>
</evidence>
<dbReference type="Proteomes" id="UP000187185">
    <property type="component" value="Chromosome"/>
</dbReference>
<feature type="region of interest" description="Disordered" evidence="1">
    <location>
        <begin position="181"/>
        <end position="204"/>
    </location>
</feature>
<protein>
    <recommendedName>
        <fullName evidence="4">DUF559 domain-containing protein</fullName>
    </recommendedName>
</protein>
<dbReference type="KEGG" id="maur:BOH66_03675"/>
<reference evidence="2 3" key="1">
    <citation type="submission" date="2016-12" db="EMBL/GenBank/DDBJ databases">
        <title>Complete genome sequence of Microbacterium aurum KACC 15219.</title>
        <authorList>
            <person name="Jung Y."/>
            <person name="Shin J.-H."/>
            <person name="Lee Y.-J."/>
            <person name="Yi H."/>
            <person name="Bahn Y.-S."/>
            <person name="Kim J.F."/>
            <person name="Lee D.-W."/>
        </authorList>
    </citation>
    <scope>NUCLEOTIDE SEQUENCE [LARGE SCALE GENOMIC DNA]</scope>
    <source>
        <strain evidence="2 3">KACC 15219</strain>
    </source>
</reference>
<dbReference type="RefSeq" id="WP_076689393.1">
    <property type="nucleotide sequence ID" value="NZ_CP018762.1"/>
</dbReference>
<sequence>MPRHPRPLPPHLGDAFGRARALAAGVSPGRLRTRDLERPFHGARLAHPDAAKDSGEGIELPRTPDEEKRARLQHRARAYAEVMGAHAFFIGLTAAALWGAPLPDDFDPEADLEVGTVYPHRAPRGRGVRARQVRPHLVTTRVRDGLRVASPASTWALLGGELDGRWLVILGDYFVRIPRGPGGRPRPRDQLTTPERLRAAASEPQRRHRRILQAALADVRVGSFSRLETEYRLDAAAAGLPEMELDVEIRDAKGHLLGIADGVHRRYRVLVEIEGDHHRTSRRQWNRDIERLAAFAAENWEVIRVTGGRVRGGTAATLVAAALRRHGWES</sequence>